<keyword evidence="3" id="KW-1185">Reference proteome</keyword>
<feature type="region of interest" description="Disordered" evidence="1">
    <location>
        <begin position="57"/>
        <end position="78"/>
    </location>
</feature>
<evidence type="ECO:0000313" key="3">
    <source>
        <dbReference type="Proteomes" id="UP000827986"/>
    </source>
</evidence>
<accession>A0A9D3WPJ3</accession>
<gene>
    <name evidence="2" type="ORF">KIL84_003492</name>
</gene>
<dbReference type="AlphaFoldDB" id="A0A9D3WPJ3"/>
<evidence type="ECO:0000256" key="1">
    <source>
        <dbReference type="SAM" id="MobiDB-lite"/>
    </source>
</evidence>
<reference evidence="2" key="1">
    <citation type="submission" date="2021-09" db="EMBL/GenBank/DDBJ databases">
        <title>The genome of Mauremys mutica provides insights into the evolution of semi-aquatic lifestyle.</title>
        <authorList>
            <person name="Gong S."/>
            <person name="Gao Y."/>
        </authorList>
    </citation>
    <scope>NUCLEOTIDE SEQUENCE</scope>
    <source>
        <strain evidence="2">MM-2020</strain>
        <tissue evidence="2">Muscle</tissue>
    </source>
</reference>
<sequence>MATVIRAVSMVTAWRGVAGLVLRRGRGLFWASPLPCSKPRGTRSFGVRAAAMAPVKVRPGGAVSGTRRGPQPSNLPRP</sequence>
<organism evidence="2 3">
    <name type="scientific">Mauremys mutica</name>
    <name type="common">yellowpond turtle</name>
    <dbReference type="NCBI Taxonomy" id="74926"/>
    <lineage>
        <taxon>Eukaryota</taxon>
        <taxon>Metazoa</taxon>
        <taxon>Chordata</taxon>
        <taxon>Craniata</taxon>
        <taxon>Vertebrata</taxon>
        <taxon>Euteleostomi</taxon>
        <taxon>Archelosauria</taxon>
        <taxon>Testudinata</taxon>
        <taxon>Testudines</taxon>
        <taxon>Cryptodira</taxon>
        <taxon>Durocryptodira</taxon>
        <taxon>Testudinoidea</taxon>
        <taxon>Geoemydidae</taxon>
        <taxon>Geoemydinae</taxon>
        <taxon>Mauremys</taxon>
    </lineage>
</organism>
<dbReference type="EMBL" id="JAHDVG010000486">
    <property type="protein sequence ID" value="KAH1168009.1"/>
    <property type="molecule type" value="Genomic_DNA"/>
</dbReference>
<name>A0A9D3WPJ3_9SAUR</name>
<comment type="caution">
    <text evidence="2">The sequence shown here is derived from an EMBL/GenBank/DDBJ whole genome shotgun (WGS) entry which is preliminary data.</text>
</comment>
<proteinExistence type="predicted"/>
<evidence type="ECO:0000313" key="2">
    <source>
        <dbReference type="EMBL" id="KAH1168009.1"/>
    </source>
</evidence>
<protein>
    <submittedName>
        <fullName evidence="2">Uncharacterized protein</fullName>
    </submittedName>
</protein>
<dbReference type="Proteomes" id="UP000827986">
    <property type="component" value="Unassembled WGS sequence"/>
</dbReference>